<dbReference type="AlphaFoldDB" id="A0A4Z1IKV2"/>
<accession>A0A4Z1IKV2</accession>
<dbReference type="EMBL" id="PQXN01000021">
    <property type="protein sequence ID" value="TGO62261.1"/>
    <property type="molecule type" value="Genomic_DNA"/>
</dbReference>
<evidence type="ECO:0000256" key="1">
    <source>
        <dbReference type="SAM" id="MobiDB-lite"/>
    </source>
</evidence>
<comment type="caution">
    <text evidence="2">The sequence shown here is derived from an EMBL/GenBank/DDBJ whole genome shotgun (WGS) entry which is preliminary data.</text>
</comment>
<keyword evidence="3" id="KW-1185">Reference proteome</keyword>
<evidence type="ECO:0000313" key="2">
    <source>
        <dbReference type="EMBL" id="TGO62261.1"/>
    </source>
</evidence>
<name>A0A4Z1IKV2_9HELO</name>
<protein>
    <submittedName>
        <fullName evidence="2">Uncharacterized protein</fullName>
    </submittedName>
</protein>
<evidence type="ECO:0000313" key="3">
    <source>
        <dbReference type="Proteomes" id="UP000297527"/>
    </source>
</evidence>
<sequence length="103" mass="11784">MPRLEVTQNALQNKESREEKSTSGPDPLHIMIVGQSTGIFYIKIALGAQKDHLKSSKAPLTRPQNNSCYHFECLNTKSRYTIRSSPKYLSVEALTTEPWTRRY</sequence>
<feature type="compositionally biased region" description="Polar residues" evidence="1">
    <location>
        <begin position="1"/>
        <end position="13"/>
    </location>
</feature>
<dbReference type="Proteomes" id="UP000297527">
    <property type="component" value="Unassembled WGS sequence"/>
</dbReference>
<dbReference type="OrthoDB" id="10316517at2759"/>
<organism evidence="2 3">
    <name type="scientific">Botryotinia convoluta</name>
    <dbReference type="NCBI Taxonomy" id="54673"/>
    <lineage>
        <taxon>Eukaryota</taxon>
        <taxon>Fungi</taxon>
        <taxon>Dikarya</taxon>
        <taxon>Ascomycota</taxon>
        <taxon>Pezizomycotina</taxon>
        <taxon>Leotiomycetes</taxon>
        <taxon>Helotiales</taxon>
        <taxon>Sclerotiniaceae</taxon>
        <taxon>Botryotinia</taxon>
    </lineage>
</organism>
<feature type="region of interest" description="Disordered" evidence="1">
    <location>
        <begin position="1"/>
        <end position="28"/>
    </location>
</feature>
<proteinExistence type="predicted"/>
<gene>
    <name evidence="2" type="ORF">BCON_0021g00740</name>
</gene>
<reference evidence="2 3" key="1">
    <citation type="submission" date="2017-12" db="EMBL/GenBank/DDBJ databases">
        <title>Comparative genomics of Botrytis spp.</title>
        <authorList>
            <person name="Valero-Jimenez C.A."/>
            <person name="Tapia P."/>
            <person name="Veloso J."/>
            <person name="Silva-Moreno E."/>
            <person name="Staats M."/>
            <person name="Valdes J.H."/>
            <person name="Van Kan J.A.L."/>
        </authorList>
    </citation>
    <scope>NUCLEOTIDE SEQUENCE [LARGE SCALE GENOMIC DNA]</scope>
    <source>
        <strain evidence="2 3">MUCL11595</strain>
    </source>
</reference>